<accession>A0A813HQ27</accession>
<feature type="compositionally biased region" description="Basic and acidic residues" evidence="1">
    <location>
        <begin position="56"/>
        <end position="66"/>
    </location>
</feature>
<evidence type="ECO:0000313" key="2">
    <source>
        <dbReference type="EMBL" id="CAE8640419.1"/>
    </source>
</evidence>
<protein>
    <submittedName>
        <fullName evidence="2">Uncharacterized protein</fullName>
    </submittedName>
</protein>
<keyword evidence="3" id="KW-1185">Reference proteome</keyword>
<feature type="non-terminal residue" evidence="2">
    <location>
        <position position="1"/>
    </location>
</feature>
<feature type="region of interest" description="Disordered" evidence="1">
    <location>
        <begin position="1"/>
        <end position="93"/>
    </location>
</feature>
<proteinExistence type="predicted"/>
<comment type="caution">
    <text evidence="2">The sequence shown here is derived from an EMBL/GenBank/DDBJ whole genome shotgun (WGS) entry which is preliminary data.</text>
</comment>
<name>A0A813HQ27_POLGL</name>
<evidence type="ECO:0000313" key="3">
    <source>
        <dbReference type="Proteomes" id="UP000654075"/>
    </source>
</evidence>
<organism evidence="2 3">
    <name type="scientific">Polarella glacialis</name>
    <name type="common">Dinoflagellate</name>
    <dbReference type="NCBI Taxonomy" id="89957"/>
    <lineage>
        <taxon>Eukaryota</taxon>
        <taxon>Sar</taxon>
        <taxon>Alveolata</taxon>
        <taxon>Dinophyceae</taxon>
        <taxon>Suessiales</taxon>
        <taxon>Suessiaceae</taxon>
        <taxon>Polarella</taxon>
    </lineage>
</organism>
<dbReference type="EMBL" id="CAJNNV010032590">
    <property type="protein sequence ID" value="CAE8640419.1"/>
    <property type="molecule type" value="Genomic_DNA"/>
</dbReference>
<gene>
    <name evidence="2" type="ORF">PGLA1383_LOCUS55294</name>
</gene>
<sequence>YPQSPAGLASRRAEEAKTGTPLRPVPATPMTIRIAAGAPAASEKAPRSPSPEVAFEEPKAKSKDSASKFQPKRRGTSVEEPNPSVFQPASPEKDVLRMSYAEWLDTKKDNLVEAAASTNSSTAAGGE</sequence>
<dbReference type="AlphaFoldDB" id="A0A813HQ27"/>
<reference evidence="2" key="1">
    <citation type="submission" date="2021-02" db="EMBL/GenBank/DDBJ databases">
        <authorList>
            <person name="Dougan E. K."/>
            <person name="Rhodes N."/>
            <person name="Thang M."/>
            <person name="Chan C."/>
        </authorList>
    </citation>
    <scope>NUCLEOTIDE SEQUENCE</scope>
</reference>
<evidence type="ECO:0000256" key="1">
    <source>
        <dbReference type="SAM" id="MobiDB-lite"/>
    </source>
</evidence>
<dbReference type="Proteomes" id="UP000654075">
    <property type="component" value="Unassembled WGS sequence"/>
</dbReference>